<evidence type="ECO:0000259" key="4">
    <source>
        <dbReference type="Pfam" id="PF01814"/>
    </source>
</evidence>
<dbReference type="Gene3D" id="1.20.120.50">
    <property type="entry name" value="Hemerythrin-like"/>
    <property type="match status" value="1"/>
</dbReference>
<dbReference type="STRING" id="272627.CCC_02128"/>
<dbReference type="PANTHER" id="PTHR37164">
    <property type="entry name" value="BACTERIOHEMERYTHRIN"/>
    <property type="match status" value="1"/>
</dbReference>
<dbReference type="GO" id="GO:0046872">
    <property type="term" value="F:metal ion binding"/>
    <property type="evidence" value="ECO:0007669"/>
    <property type="project" value="UniProtKB-KW"/>
</dbReference>
<keyword evidence="3" id="KW-0408">Iron</keyword>
<evidence type="ECO:0000256" key="1">
    <source>
        <dbReference type="ARBA" id="ARBA00010587"/>
    </source>
</evidence>
<comment type="caution">
    <text evidence="5">The sequence shown here is derived from an EMBL/GenBank/DDBJ whole genome shotgun (WGS) entry which is preliminary data.</text>
</comment>
<protein>
    <submittedName>
        <fullName evidence="5">Hemerythrin</fullName>
    </submittedName>
</protein>
<name>A0A0C2YU88_PARME</name>
<evidence type="ECO:0000313" key="5">
    <source>
        <dbReference type="EMBL" id="KIL98678.1"/>
    </source>
</evidence>
<proteinExistence type="inferred from homology"/>
<organism evidence="5 6">
    <name type="scientific">Paramagnetospirillum magnetotacticum MS-1</name>
    <dbReference type="NCBI Taxonomy" id="272627"/>
    <lineage>
        <taxon>Bacteria</taxon>
        <taxon>Pseudomonadati</taxon>
        <taxon>Pseudomonadota</taxon>
        <taxon>Alphaproteobacteria</taxon>
        <taxon>Rhodospirillales</taxon>
        <taxon>Magnetospirillaceae</taxon>
        <taxon>Paramagnetospirillum</taxon>
    </lineage>
</organism>
<accession>A0A0C2YU88</accession>
<keyword evidence="2" id="KW-0479">Metal-binding</keyword>
<dbReference type="CDD" id="cd12107">
    <property type="entry name" value="Hemerythrin"/>
    <property type="match status" value="1"/>
</dbReference>
<gene>
    <name evidence="5" type="ORF">CCC_02128</name>
</gene>
<dbReference type="NCBIfam" id="TIGR02481">
    <property type="entry name" value="hemeryth_dom"/>
    <property type="match status" value="1"/>
</dbReference>
<feature type="domain" description="Hemerythrin-like" evidence="4">
    <location>
        <begin position="15"/>
        <end position="131"/>
    </location>
</feature>
<dbReference type="NCBIfam" id="NF033749">
    <property type="entry name" value="bact_hemeryth"/>
    <property type="match status" value="1"/>
</dbReference>
<dbReference type="OrthoDB" id="7305302at2"/>
<dbReference type="RefSeq" id="WP_009867155.1">
    <property type="nucleotide sequence ID" value="NZ_JXSL01000027.1"/>
</dbReference>
<reference evidence="5 6" key="1">
    <citation type="submission" date="2015-01" db="EMBL/GenBank/DDBJ databases">
        <title>Genome Sequence of Magnetospirillum magnetotacticum Strain MS-1.</title>
        <authorList>
            <person name="Marinov G.K."/>
            <person name="Smalley M.D."/>
            <person name="DeSalvo G."/>
        </authorList>
    </citation>
    <scope>NUCLEOTIDE SEQUENCE [LARGE SCALE GENOMIC DNA]</scope>
    <source>
        <strain evidence="5 6">MS-1</strain>
    </source>
</reference>
<dbReference type="Proteomes" id="UP000031971">
    <property type="component" value="Unassembled WGS sequence"/>
</dbReference>
<dbReference type="EMBL" id="JXSL01000027">
    <property type="protein sequence ID" value="KIL98678.1"/>
    <property type="molecule type" value="Genomic_DNA"/>
</dbReference>
<dbReference type="PANTHER" id="PTHR37164:SF1">
    <property type="entry name" value="BACTERIOHEMERYTHRIN"/>
    <property type="match status" value="1"/>
</dbReference>
<comment type="similarity">
    <text evidence="1">Belongs to the hemerythrin family.</text>
</comment>
<dbReference type="Pfam" id="PF01814">
    <property type="entry name" value="Hemerythrin"/>
    <property type="match status" value="1"/>
</dbReference>
<sequence>MAIAWDEALKVGDIEIDADHKELIGLINDFEAKAKAPEGVDKHVIQVTLERLQLYAYDHFAREEYIQAVAKYEGLEENKRQHAALRTTLGTYIEKFNAGQYADLKVAAGEMSAFLNHWLMNHILETDLKMKGKMKVEQWR</sequence>
<dbReference type="InterPro" id="IPR050669">
    <property type="entry name" value="Hemerythrin"/>
</dbReference>
<evidence type="ECO:0000313" key="6">
    <source>
        <dbReference type="Proteomes" id="UP000031971"/>
    </source>
</evidence>
<dbReference type="AlphaFoldDB" id="A0A0C2YU88"/>
<evidence type="ECO:0000256" key="3">
    <source>
        <dbReference type="ARBA" id="ARBA00023004"/>
    </source>
</evidence>
<keyword evidence="6" id="KW-1185">Reference proteome</keyword>
<evidence type="ECO:0000256" key="2">
    <source>
        <dbReference type="ARBA" id="ARBA00022723"/>
    </source>
</evidence>
<dbReference type="InterPro" id="IPR012312">
    <property type="entry name" value="Hemerythrin-like"/>
</dbReference>
<dbReference type="InterPro" id="IPR012827">
    <property type="entry name" value="Hemerythrin_metal-bd"/>
</dbReference>
<dbReference type="SUPFAM" id="SSF47188">
    <property type="entry name" value="Hemerythrin-like"/>
    <property type="match status" value="1"/>
</dbReference>
<dbReference type="InterPro" id="IPR035938">
    <property type="entry name" value="Hemerythrin-like_sf"/>
</dbReference>